<sequence>MTNKILDVLRRIWSSPKWRSYVNTKNPVINESTYVCEILALFLNTVMDDLPVNYDTWLEWGDKASSASAEQKGSYKSARKPDLLR</sequence>
<dbReference type="EMBL" id="QKWP01002653">
    <property type="protein sequence ID" value="RIB02575.1"/>
    <property type="molecule type" value="Genomic_DNA"/>
</dbReference>
<feature type="region of interest" description="Disordered" evidence="1">
    <location>
        <begin position="64"/>
        <end position="85"/>
    </location>
</feature>
<gene>
    <name evidence="2" type="ORF">C2G38_2255527</name>
</gene>
<protein>
    <submittedName>
        <fullName evidence="2">Uncharacterized protein</fullName>
    </submittedName>
</protein>
<name>A0A397TX01_9GLOM</name>
<comment type="caution">
    <text evidence="2">The sequence shown here is derived from an EMBL/GenBank/DDBJ whole genome shotgun (WGS) entry which is preliminary data.</text>
</comment>
<organism evidence="2 3">
    <name type="scientific">Gigaspora rosea</name>
    <dbReference type="NCBI Taxonomy" id="44941"/>
    <lineage>
        <taxon>Eukaryota</taxon>
        <taxon>Fungi</taxon>
        <taxon>Fungi incertae sedis</taxon>
        <taxon>Mucoromycota</taxon>
        <taxon>Glomeromycotina</taxon>
        <taxon>Glomeromycetes</taxon>
        <taxon>Diversisporales</taxon>
        <taxon>Gigasporaceae</taxon>
        <taxon>Gigaspora</taxon>
    </lineage>
</organism>
<evidence type="ECO:0000313" key="2">
    <source>
        <dbReference type="EMBL" id="RIB02575.1"/>
    </source>
</evidence>
<accession>A0A397TX01</accession>
<proteinExistence type="predicted"/>
<dbReference type="Proteomes" id="UP000266673">
    <property type="component" value="Unassembled WGS sequence"/>
</dbReference>
<evidence type="ECO:0000256" key="1">
    <source>
        <dbReference type="SAM" id="MobiDB-lite"/>
    </source>
</evidence>
<keyword evidence="3" id="KW-1185">Reference proteome</keyword>
<dbReference type="AlphaFoldDB" id="A0A397TX01"/>
<reference evidence="2 3" key="1">
    <citation type="submission" date="2018-06" db="EMBL/GenBank/DDBJ databases">
        <title>Comparative genomics reveals the genomic features of Rhizophagus irregularis, R. cerebriforme, R. diaphanum and Gigaspora rosea, and their symbiotic lifestyle signature.</title>
        <authorList>
            <person name="Morin E."/>
            <person name="San Clemente H."/>
            <person name="Chen E.C.H."/>
            <person name="De La Providencia I."/>
            <person name="Hainaut M."/>
            <person name="Kuo A."/>
            <person name="Kohler A."/>
            <person name="Murat C."/>
            <person name="Tang N."/>
            <person name="Roy S."/>
            <person name="Loubradou J."/>
            <person name="Henrissat B."/>
            <person name="Grigoriev I.V."/>
            <person name="Corradi N."/>
            <person name="Roux C."/>
            <person name="Martin F.M."/>
        </authorList>
    </citation>
    <scope>NUCLEOTIDE SEQUENCE [LARGE SCALE GENOMIC DNA]</scope>
    <source>
        <strain evidence="2 3">DAOM 194757</strain>
    </source>
</reference>
<evidence type="ECO:0000313" key="3">
    <source>
        <dbReference type="Proteomes" id="UP000266673"/>
    </source>
</evidence>
<dbReference type="OrthoDB" id="2375338at2759"/>